<dbReference type="SMART" id="SM00425">
    <property type="entry name" value="TBOX"/>
    <property type="match status" value="1"/>
</dbReference>
<proteinExistence type="predicted"/>
<keyword evidence="4" id="KW-0804">Transcription</keyword>
<comment type="subcellular location">
    <subcellularLocation>
        <location evidence="1 6">Nucleus</location>
    </subcellularLocation>
</comment>
<dbReference type="Pfam" id="PF00907">
    <property type="entry name" value="T-box"/>
    <property type="match status" value="1"/>
</dbReference>
<keyword evidence="2" id="KW-0805">Transcription regulation</keyword>
<organism evidence="9 10">
    <name type="scientific">Acropora cervicornis</name>
    <name type="common">Staghorn coral</name>
    <dbReference type="NCBI Taxonomy" id="6130"/>
    <lineage>
        <taxon>Eukaryota</taxon>
        <taxon>Metazoa</taxon>
        <taxon>Cnidaria</taxon>
        <taxon>Anthozoa</taxon>
        <taxon>Hexacorallia</taxon>
        <taxon>Scleractinia</taxon>
        <taxon>Astrocoeniina</taxon>
        <taxon>Acroporidae</taxon>
        <taxon>Acropora</taxon>
    </lineage>
</organism>
<comment type="caution">
    <text evidence="9">The sequence shown here is derived from an EMBL/GenBank/DDBJ whole genome shotgun (WGS) entry which is preliminary data.</text>
</comment>
<keyword evidence="5 6" id="KW-0539">Nucleus</keyword>
<feature type="region of interest" description="Disordered" evidence="7">
    <location>
        <begin position="263"/>
        <end position="352"/>
    </location>
</feature>
<evidence type="ECO:0000256" key="2">
    <source>
        <dbReference type="ARBA" id="ARBA00023015"/>
    </source>
</evidence>
<evidence type="ECO:0000259" key="8">
    <source>
        <dbReference type="PROSITE" id="PS50252"/>
    </source>
</evidence>
<dbReference type="GO" id="GO:0005634">
    <property type="term" value="C:nucleus"/>
    <property type="evidence" value="ECO:0007669"/>
    <property type="project" value="UniProtKB-SubCell"/>
</dbReference>
<dbReference type="PANTHER" id="PTHR11267">
    <property type="entry name" value="T-BOX PROTEIN-RELATED"/>
    <property type="match status" value="1"/>
</dbReference>
<dbReference type="SUPFAM" id="SSF49417">
    <property type="entry name" value="p53-like transcription factors"/>
    <property type="match status" value="1"/>
</dbReference>
<dbReference type="CDD" id="cd20188">
    <property type="entry name" value="T-box_TBX2_3-like"/>
    <property type="match status" value="1"/>
</dbReference>
<dbReference type="InterPro" id="IPR046360">
    <property type="entry name" value="T-box_DNA-bd"/>
</dbReference>
<dbReference type="EMBL" id="JARQWQ010000001">
    <property type="protein sequence ID" value="KAK2574571.1"/>
    <property type="molecule type" value="Genomic_DNA"/>
</dbReference>
<dbReference type="PROSITE" id="PS01283">
    <property type="entry name" value="TBOX_1"/>
    <property type="match status" value="1"/>
</dbReference>
<dbReference type="GO" id="GO:0000785">
    <property type="term" value="C:chromatin"/>
    <property type="evidence" value="ECO:0007669"/>
    <property type="project" value="TreeGrafter"/>
</dbReference>
<dbReference type="GO" id="GO:0000978">
    <property type="term" value="F:RNA polymerase II cis-regulatory region sequence-specific DNA binding"/>
    <property type="evidence" value="ECO:0007669"/>
    <property type="project" value="InterPro"/>
</dbReference>
<dbReference type="Gene3D" id="2.60.40.820">
    <property type="entry name" value="Transcription factor, T-box"/>
    <property type="match status" value="1"/>
</dbReference>
<evidence type="ECO:0000256" key="3">
    <source>
        <dbReference type="ARBA" id="ARBA00023125"/>
    </source>
</evidence>
<evidence type="ECO:0000256" key="7">
    <source>
        <dbReference type="SAM" id="MobiDB-lite"/>
    </source>
</evidence>
<keyword evidence="10" id="KW-1185">Reference proteome</keyword>
<dbReference type="GO" id="GO:0000981">
    <property type="term" value="F:DNA-binding transcription factor activity, RNA polymerase II-specific"/>
    <property type="evidence" value="ECO:0007669"/>
    <property type="project" value="TreeGrafter"/>
</dbReference>
<dbReference type="InterPro" id="IPR002070">
    <property type="entry name" value="TF_Brachyury"/>
</dbReference>
<dbReference type="GO" id="GO:0045893">
    <property type="term" value="P:positive regulation of DNA-templated transcription"/>
    <property type="evidence" value="ECO:0007669"/>
    <property type="project" value="InterPro"/>
</dbReference>
<dbReference type="Proteomes" id="UP001249851">
    <property type="component" value="Unassembled WGS sequence"/>
</dbReference>
<gene>
    <name evidence="9" type="ORF">P5673_000758</name>
</gene>
<accession>A0AAD9R7P4</accession>
<dbReference type="PRINTS" id="PR00937">
    <property type="entry name" value="TBOX"/>
</dbReference>
<dbReference type="GO" id="GO:0001708">
    <property type="term" value="P:cell fate specification"/>
    <property type="evidence" value="ECO:0007669"/>
    <property type="project" value="TreeGrafter"/>
</dbReference>
<evidence type="ECO:0000256" key="5">
    <source>
        <dbReference type="ARBA" id="ARBA00023242"/>
    </source>
</evidence>
<keyword evidence="3 6" id="KW-0238">DNA-binding</keyword>
<dbReference type="PROSITE" id="PS01264">
    <property type="entry name" value="TBOX_2"/>
    <property type="match status" value="1"/>
</dbReference>
<dbReference type="InterPro" id="IPR036960">
    <property type="entry name" value="T-box_sf"/>
</dbReference>
<feature type="compositionally biased region" description="Low complexity" evidence="7">
    <location>
        <begin position="340"/>
        <end position="350"/>
    </location>
</feature>
<evidence type="ECO:0000256" key="6">
    <source>
        <dbReference type="PROSITE-ProRule" id="PRU00201"/>
    </source>
</evidence>
<evidence type="ECO:0000256" key="4">
    <source>
        <dbReference type="ARBA" id="ARBA00023163"/>
    </source>
</evidence>
<evidence type="ECO:0000313" key="9">
    <source>
        <dbReference type="EMBL" id="KAK2574571.1"/>
    </source>
</evidence>
<feature type="compositionally biased region" description="Polar residues" evidence="7">
    <location>
        <begin position="307"/>
        <end position="326"/>
    </location>
</feature>
<reference evidence="9" key="2">
    <citation type="journal article" date="2023" name="Science">
        <title>Genomic signatures of disease resistance in endangered staghorn corals.</title>
        <authorList>
            <person name="Vollmer S.V."/>
            <person name="Selwyn J.D."/>
            <person name="Despard B.A."/>
            <person name="Roesel C.L."/>
        </authorList>
    </citation>
    <scope>NUCLEOTIDE SEQUENCE</scope>
    <source>
        <strain evidence="9">K2</strain>
    </source>
</reference>
<dbReference type="InterPro" id="IPR008967">
    <property type="entry name" value="p53-like_TF_DNA-bd_sf"/>
</dbReference>
<dbReference type="InterPro" id="IPR001699">
    <property type="entry name" value="TF_T-box"/>
</dbReference>
<dbReference type="PANTHER" id="PTHR11267:SF181">
    <property type="entry name" value="OPTOMOTOR-BLIND PROTEIN"/>
    <property type="match status" value="1"/>
</dbReference>
<feature type="domain" description="T-box" evidence="8">
    <location>
        <begin position="90"/>
        <end position="268"/>
    </location>
</feature>
<name>A0AAD9R7P4_ACRCE</name>
<comment type="caution">
    <text evidence="6">Lacks conserved residue(s) required for the propagation of feature annotation.</text>
</comment>
<sequence>MAYYPFYTARMRDFRVSSLLEGCPQHIPSVPGTTPPITNSLNSNGPFPYSSYHTTQLAKQQFGPTAISGPPQQIHLPGHDLEYENVEVSLENKDLWQRFYEEKTEMVITKAGRRMFPPIKTRVSGLDPRAKYFLLMDIVPADDCRYKFHNCRWMVAGKADPEMPKPLYMHPDSPSTGAQWMQKTISFHKMKLTNNIADKYGYTILNSMHKYQPRIHVVRADETYKHPYNNFKTFSFPETVFIGVTAYQNEKITKLKIDNNPFAKGFREQGAGHRRRLERRQRSNPGHDEDDENNSEDEENNKESSSGVQTGSPLANNSVDSISSSPEDIKPIVNADKGRSSSNTLSHSSSPVLKGHLSQDMLQTNQPFSDYSRLSSLHIPNDNKTTILPPNSSDSVSCSAQSHLKLPSARAMHMDMRYSPYSRPAYPMGGIPAGFLPHTHAHMYPTYSVPQPAYPSCQVGQSYPSCTASQQSFGYPVTVSSVSMIGLANGNTSSELSSTLDLHGTAERTLGVDQRTT</sequence>
<protein>
    <submittedName>
        <fullName evidence="9">T-box transcription factor TBX3</fullName>
    </submittedName>
</protein>
<feature type="compositionally biased region" description="Acidic residues" evidence="7">
    <location>
        <begin position="288"/>
        <end position="300"/>
    </location>
</feature>
<dbReference type="FunFam" id="2.60.40.820:FF:000016">
    <property type="entry name" value="T-box transcription factor TBX2-A"/>
    <property type="match status" value="1"/>
</dbReference>
<dbReference type="InterPro" id="IPR018186">
    <property type="entry name" value="TF_T-box_CS"/>
</dbReference>
<dbReference type="PRINTS" id="PR00938">
    <property type="entry name" value="BRACHYURY"/>
</dbReference>
<evidence type="ECO:0000313" key="10">
    <source>
        <dbReference type="Proteomes" id="UP001249851"/>
    </source>
</evidence>
<evidence type="ECO:0000256" key="1">
    <source>
        <dbReference type="ARBA" id="ARBA00004123"/>
    </source>
</evidence>
<dbReference type="AlphaFoldDB" id="A0AAD9R7P4"/>
<reference evidence="9" key="1">
    <citation type="journal article" date="2023" name="G3 (Bethesda)">
        <title>Whole genome assembly and annotation of the endangered Caribbean coral Acropora cervicornis.</title>
        <authorList>
            <person name="Selwyn J.D."/>
            <person name="Vollmer S.V."/>
        </authorList>
    </citation>
    <scope>NUCLEOTIDE SEQUENCE</scope>
    <source>
        <strain evidence="9">K2</strain>
    </source>
</reference>
<dbReference type="PROSITE" id="PS50252">
    <property type="entry name" value="TBOX_3"/>
    <property type="match status" value="1"/>
</dbReference>